<dbReference type="AlphaFoldDB" id="A0A0F4ZF98"/>
<proteinExistence type="predicted"/>
<evidence type="ECO:0000256" key="1">
    <source>
        <dbReference type="SAM" id="SignalP"/>
    </source>
</evidence>
<comment type="caution">
    <text evidence="2">The sequence shown here is derived from an EMBL/GenBank/DDBJ whole genome shotgun (WGS) entry which is preliminary data.</text>
</comment>
<sequence length="463" mass="49418">MVRSTAALAFLAASAAAVPVAEIPEDSGVAKRAELDCSAGSKDGLQAGCWNQLDIPSYIDAWIKANGTAAKCSSLGFAQCYLQYNGYSGLTCNLITSNTCPPFATTDSAYDSPQQFYTLWNIYSIYQYFNQYSTALSDGSSLAGQTIGKIVSTVAPSVQATAPTSSLMTVLSGSISALTFVSGLIPGDVGTGAKLIVGGLSAMLKAGDAFASTLTTPSQTANQRFIELGDIGNSLATLVEQYQHNLLDAVQSVQGNETLFKAIGTDGAFSQRITTSLTVQSSELYHDMQLYVLSQSLKANGYVSSRSTDVNALDVAKQTSAISCSSLNSDDRCWQWWVDTQANNTYALHNPNDWSNTQISLSDAIFNNGWATPAEVYKVEDCVGKAPSFDAADVGVKCLTTHGFCEWHYESDLVAARSGKQWTDCNNDPSWGTLCSSWTDSILVPESYLGPLLLNENAFCKSL</sequence>
<reference evidence="2 3" key="1">
    <citation type="submission" date="2015-03" db="EMBL/GenBank/DDBJ databases">
        <authorList>
            <person name="Radwan O."/>
            <person name="Al-Naeli F.A."/>
            <person name="Rendon G.A."/>
            <person name="Fields C."/>
        </authorList>
    </citation>
    <scope>NUCLEOTIDE SEQUENCE [LARGE SCALE GENOMIC DNA]</scope>
    <source>
        <strain evidence="2">CR-DP1</strain>
    </source>
</reference>
<gene>
    <name evidence="2" type="ORF">TD95_002038</name>
</gene>
<accession>A0A0F4ZF98</accession>
<dbReference type="EMBL" id="LAEV01000931">
    <property type="protein sequence ID" value="KKA29259.1"/>
    <property type="molecule type" value="Genomic_DNA"/>
</dbReference>
<protein>
    <submittedName>
        <fullName evidence="2">Uncharacterized protein</fullName>
    </submittedName>
</protein>
<feature type="chain" id="PRO_5002482466" evidence="1">
    <location>
        <begin position="18"/>
        <end position="463"/>
    </location>
</feature>
<organism evidence="2 3">
    <name type="scientific">Thielaviopsis punctulata</name>
    <dbReference type="NCBI Taxonomy" id="72032"/>
    <lineage>
        <taxon>Eukaryota</taxon>
        <taxon>Fungi</taxon>
        <taxon>Dikarya</taxon>
        <taxon>Ascomycota</taxon>
        <taxon>Pezizomycotina</taxon>
        <taxon>Sordariomycetes</taxon>
        <taxon>Hypocreomycetidae</taxon>
        <taxon>Microascales</taxon>
        <taxon>Ceratocystidaceae</taxon>
        <taxon>Thielaviopsis</taxon>
    </lineage>
</organism>
<name>A0A0F4ZF98_9PEZI</name>
<keyword evidence="3" id="KW-1185">Reference proteome</keyword>
<feature type="signal peptide" evidence="1">
    <location>
        <begin position="1"/>
        <end position="17"/>
    </location>
</feature>
<dbReference type="Proteomes" id="UP000033483">
    <property type="component" value="Unassembled WGS sequence"/>
</dbReference>
<evidence type="ECO:0000313" key="2">
    <source>
        <dbReference type="EMBL" id="KKA29259.1"/>
    </source>
</evidence>
<evidence type="ECO:0000313" key="3">
    <source>
        <dbReference type="Proteomes" id="UP000033483"/>
    </source>
</evidence>
<keyword evidence="1" id="KW-0732">Signal</keyword>
<dbReference type="OrthoDB" id="5345753at2759"/>